<dbReference type="RefSeq" id="WP_048437500.1">
    <property type="nucleotide sequence ID" value="NZ_LWHQ01000056.1"/>
</dbReference>
<gene>
    <name evidence="7" type="ORF">A5481_25530</name>
</gene>
<proteinExistence type="inferred from homology"/>
<evidence type="ECO:0000313" key="8">
    <source>
        <dbReference type="Proteomes" id="UP000078316"/>
    </source>
</evidence>
<dbReference type="Pfam" id="PF00126">
    <property type="entry name" value="HTH_1"/>
    <property type="match status" value="1"/>
</dbReference>
<evidence type="ECO:0000256" key="2">
    <source>
        <dbReference type="ARBA" id="ARBA00023015"/>
    </source>
</evidence>
<dbReference type="Gene3D" id="3.40.190.290">
    <property type="match status" value="1"/>
</dbReference>
<dbReference type="GO" id="GO:0003677">
    <property type="term" value="F:DNA binding"/>
    <property type="evidence" value="ECO:0007669"/>
    <property type="project" value="UniProtKB-KW"/>
</dbReference>
<comment type="caution">
    <text evidence="7">The sequence shown here is derived from an EMBL/GenBank/DDBJ whole genome shotgun (WGS) entry which is preliminary data.</text>
</comment>
<dbReference type="SUPFAM" id="SSF46785">
    <property type="entry name" value="Winged helix' DNA-binding domain"/>
    <property type="match status" value="1"/>
</dbReference>
<dbReference type="PANTHER" id="PTHR30293">
    <property type="entry name" value="TRANSCRIPTIONAL REGULATORY PROTEIN NAC-RELATED"/>
    <property type="match status" value="1"/>
</dbReference>
<dbReference type="InterPro" id="IPR036390">
    <property type="entry name" value="WH_DNA-bd_sf"/>
</dbReference>
<keyword evidence="5" id="KW-0804">Transcription</keyword>
<dbReference type="SUPFAM" id="SSF53850">
    <property type="entry name" value="Periplasmic binding protein-like II"/>
    <property type="match status" value="1"/>
</dbReference>
<dbReference type="EMBL" id="LWHQ01000056">
    <property type="protein sequence ID" value="OAS18916.1"/>
    <property type="molecule type" value="Genomic_DNA"/>
</dbReference>
<dbReference type="InterPro" id="IPR000847">
    <property type="entry name" value="LysR_HTH_N"/>
</dbReference>
<name>A0A179S1R1_9HYPH</name>
<dbReference type="STRING" id="427683.A5481_25530"/>
<organism evidence="7 8">
    <name type="scientific">Methylobacterium platani</name>
    <dbReference type="NCBI Taxonomy" id="427683"/>
    <lineage>
        <taxon>Bacteria</taxon>
        <taxon>Pseudomonadati</taxon>
        <taxon>Pseudomonadota</taxon>
        <taxon>Alphaproteobacteria</taxon>
        <taxon>Hyphomicrobiales</taxon>
        <taxon>Methylobacteriaceae</taxon>
        <taxon>Methylobacterium</taxon>
    </lineage>
</organism>
<dbReference type="GO" id="GO:0003700">
    <property type="term" value="F:DNA-binding transcription factor activity"/>
    <property type="evidence" value="ECO:0007669"/>
    <property type="project" value="InterPro"/>
</dbReference>
<dbReference type="FunFam" id="1.10.10.10:FF:000001">
    <property type="entry name" value="LysR family transcriptional regulator"/>
    <property type="match status" value="1"/>
</dbReference>
<evidence type="ECO:0000256" key="1">
    <source>
        <dbReference type="ARBA" id="ARBA00009437"/>
    </source>
</evidence>
<dbReference type="PRINTS" id="PR00039">
    <property type="entry name" value="HTHLYSR"/>
</dbReference>
<dbReference type="OrthoDB" id="8479357at2"/>
<dbReference type="InterPro" id="IPR036388">
    <property type="entry name" value="WH-like_DNA-bd_sf"/>
</dbReference>
<comment type="similarity">
    <text evidence="1">Belongs to the LysR transcriptional regulatory family.</text>
</comment>
<sequence>MDFRALRTFHAIAELGSLSKAADLLRIGQPALSRQMKLLEHELKAELFVRNGRGMVLTSAGHLLLERSLSLLRQIEQVRDDMQSLDRVPSGSVVLGVVPTVSAVLSARVARRAVAELPGVALRIVESYGGHLVEWLHRGRVDLSIIYGPAVDLHLDVETLGRDELVAVGPKGSGLAERAPVDLAWLIGQKLALPSHSHGLRRLVEKAAERKRLAVDVVVEADSFRVLTNIVEEGIGYTILPPSAIHAELQQDRLEIAAFAPPGISREVVLASATATPASVASAAVADLVRTEIAALVREGRWRLATAFEAAPR</sequence>
<evidence type="ECO:0000259" key="6">
    <source>
        <dbReference type="PROSITE" id="PS50931"/>
    </source>
</evidence>
<dbReference type="Gene3D" id="1.10.10.10">
    <property type="entry name" value="Winged helix-like DNA-binding domain superfamily/Winged helix DNA-binding domain"/>
    <property type="match status" value="1"/>
</dbReference>
<evidence type="ECO:0000313" key="7">
    <source>
        <dbReference type="EMBL" id="OAS18916.1"/>
    </source>
</evidence>
<evidence type="ECO:0000256" key="5">
    <source>
        <dbReference type="ARBA" id="ARBA00023163"/>
    </source>
</evidence>
<dbReference type="InterPro" id="IPR005119">
    <property type="entry name" value="LysR_subst-bd"/>
</dbReference>
<evidence type="ECO:0000256" key="4">
    <source>
        <dbReference type="ARBA" id="ARBA00023159"/>
    </source>
</evidence>
<dbReference type="Pfam" id="PF03466">
    <property type="entry name" value="LysR_substrate"/>
    <property type="match status" value="1"/>
</dbReference>
<dbReference type="GO" id="GO:2000142">
    <property type="term" value="P:regulation of DNA-templated transcription initiation"/>
    <property type="evidence" value="ECO:0007669"/>
    <property type="project" value="TreeGrafter"/>
</dbReference>
<reference evidence="7 8" key="1">
    <citation type="submission" date="2016-04" db="EMBL/GenBank/DDBJ databases">
        <authorList>
            <person name="Evans L.H."/>
            <person name="Alamgir A."/>
            <person name="Owens N."/>
            <person name="Weber N.D."/>
            <person name="Virtaneva K."/>
            <person name="Barbian K."/>
            <person name="Babar A."/>
            <person name="Rosenke K."/>
        </authorList>
    </citation>
    <scope>NUCLEOTIDE SEQUENCE [LARGE SCALE GENOMIC DNA]</scope>
    <source>
        <strain evidence="7 8">PMB02</strain>
    </source>
</reference>
<evidence type="ECO:0000256" key="3">
    <source>
        <dbReference type="ARBA" id="ARBA00023125"/>
    </source>
</evidence>
<dbReference type="PROSITE" id="PS50931">
    <property type="entry name" value="HTH_LYSR"/>
    <property type="match status" value="1"/>
</dbReference>
<accession>A0A179S1R1</accession>
<dbReference type="Proteomes" id="UP000078316">
    <property type="component" value="Unassembled WGS sequence"/>
</dbReference>
<keyword evidence="4" id="KW-0010">Activator</keyword>
<feature type="domain" description="HTH lysR-type" evidence="6">
    <location>
        <begin position="1"/>
        <end position="58"/>
    </location>
</feature>
<keyword evidence="3" id="KW-0238">DNA-binding</keyword>
<dbReference type="PANTHER" id="PTHR30293:SF0">
    <property type="entry name" value="NITROGEN ASSIMILATION REGULATORY PROTEIN NAC"/>
    <property type="match status" value="1"/>
</dbReference>
<dbReference type="AlphaFoldDB" id="A0A179S1R1"/>
<protein>
    <submittedName>
        <fullName evidence="7">Transcriptional regulator</fullName>
    </submittedName>
</protein>
<keyword evidence="2" id="KW-0805">Transcription regulation</keyword>